<dbReference type="InterPro" id="IPR013783">
    <property type="entry name" value="Ig-like_fold"/>
</dbReference>
<evidence type="ECO:0000256" key="8">
    <source>
        <dbReference type="ARBA" id="ARBA00023012"/>
    </source>
</evidence>
<evidence type="ECO:0000256" key="11">
    <source>
        <dbReference type="ARBA" id="ARBA00023163"/>
    </source>
</evidence>
<protein>
    <recommendedName>
        <fullName evidence="2">histidine kinase</fullName>
        <ecNumber evidence="2">2.7.13.3</ecNumber>
    </recommendedName>
</protein>
<dbReference type="PROSITE" id="PS50109">
    <property type="entry name" value="HIS_KIN"/>
    <property type="match status" value="1"/>
</dbReference>
<dbReference type="KEGG" id="bfc:BacF7301_00230"/>
<gene>
    <name evidence="18" type="ORF">BacF7301_00230</name>
</gene>
<keyword evidence="10" id="KW-0238">DNA-binding</keyword>
<dbReference type="EC" id="2.7.13.3" evidence="2"/>
<dbReference type="GO" id="GO:0003700">
    <property type="term" value="F:DNA-binding transcription factor activity"/>
    <property type="evidence" value="ECO:0007669"/>
    <property type="project" value="InterPro"/>
</dbReference>
<feature type="domain" description="Response regulatory" evidence="17">
    <location>
        <begin position="1038"/>
        <end position="1153"/>
    </location>
</feature>
<organism evidence="18 19">
    <name type="scientific">Bacteroides faecium</name>
    <dbReference type="NCBI Taxonomy" id="2715212"/>
    <lineage>
        <taxon>Bacteria</taxon>
        <taxon>Pseudomonadati</taxon>
        <taxon>Bacteroidota</taxon>
        <taxon>Bacteroidia</taxon>
        <taxon>Bacteroidales</taxon>
        <taxon>Bacteroidaceae</taxon>
        <taxon>Bacteroides</taxon>
    </lineage>
</organism>
<dbReference type="InterPro" id="IPR036890">
    <property type="entry name" value="HATPase_C_sf"/>
</dbReference>
<dbReference type="PROSITE" id="PS01124">
    <property type="entry name" value="HTH_ARAC_FAMILY_2"/>
    <property type="match status" value="1"/>
</dbReference>
<dbReference type="SMART" id="SM00342">
    <property type="entry name" value="HTH_ARAC"/>
    <property type="match status" value="1"/>
</dbReference>
<dbReference type="Gene3D" id="3.40.50.2300">
    <property type="match status" value="1"/>
</dbReference>
<dbReference type="CDD" id="cd00082">
    <property type="entry name" value="HisKA"/>
    <property type="match status" value="1"/>
</dbReference>
<dbReference type="Gene3D" id="2.60.40.10">
    <property type="entry name" value="Immunoglobulins"/>
    <property type="match status" value="1"/>
</dbReference>
<evidence type="ECO:0000256" key="2">
    <source>
        <dbReference type="ARBA" id="ARBA00012438"/>
    </source>
</evidence>
<dbReference type="PRINTS" id="PR00344">
    <property type="entry name" value="BCTRLSENSOR"/>
</dbReference>
<dbReference type="FunFam" id="3.30.565.10:FF:000037">
    <property type="entry name" value="Hybrid sensor histidine kinase/response regulator"/>
    <property type="match status" value="1"/>
</dbReference>
<dbReference type="Pfam" id="PF07495">
    <property type="entry name" value="Y_Y_Y"/>
    <property type="match status" value="1"/>
</dbReference>
<dbReference type="Gene3D" id="1.10.10.60">
    <property type="entry name" value="Homeodomain-like"/>
    <property type="match status" value="2"/>
</dbReference>
<feature type="modified residue" description="4-aspartylphosphate" evidence="12">
    <location>
        <position position="1086"/>
    </location>
</feature>
<feature type="transmembrane region" description="Helical" evidence="14">
    <location>
        <begin position="746"/>
        <end position="768"/>
    </location>
</feature>
<dbReference type="Gene3D" id="3.30.565.10">
    <property type="entry name" value="Histidine kinase-like ATPase, C-terminal domain"/>
    <property type="match status" value="1"/>
</dbReference>
<dbReference type="Gene3D" id="2.130.10.10">
    <property type="entry name" value="YVTN repeat-like/Quinoprotein amine dehydrogenase"/>
    <property type="match status" value="2"/>
</dbReference>
<dbReference type="SUPFAM" id="SSF47384">
    <property type="entry name" value="Homodimeric domain of signal transducing histidine kinase"/>
    <property type="match status" value="1"/>
</dbReference>
<evidence type="ECO:0000256" key="7">
    <source>
        <dbReference type="ARBA" id="ARBA00022840"/>
    </source>
</evidence>
<dbReference type="SMART" id="SM00387">
    <property type="entry name" value="HATPase_c"/>
    <property type="match status" value="1"/>
</dbReference>
<dbReference type="InterPro" id="IPR018062">
    <property type="entry name" value="HTH_AraC-typ_CS"/>
</dbReference>
<dbReference type="PANTHER" id="PTHR43547">
    <property type="entry name" value="TWO-COMPONENT HISTIDINE KINASE"/>
    <property type="match status" value="1"/>
</dbReference>
<dbReference type="CDD" id="cd00075">
    <property type="entry name" value="HATPase"/>
    <property type="match status" value="1"/>
</dbReference>
<keyword evidence="7" id="KW-0067">ATP-binding</keyword>
<proteinExistence type="predicted"/>
<evidence type="ECO:0000256" key="9">
    <source>
        <dbReference type="ARBA" id="ARBA00023015"/>
    </source>
</evidence>
<keyword evidence="9" id="KW-0805">Transcription regulation</keyword>
<evidence type="ECO:0000256" key="5">
    <source>
        <dbReference type="ARBA" id="ARBA00022741"/>
    </source>
</evidence>
<dbReference type="InterPro" id="IPR003594">
    <property type="entry name" value="HATPase_dom"/>
</dbReference>
<reference evidence="18 19" key="1">
    <citation type="submission" date="2020-03" db="EMBL/GenBank/DDBJ databases">
        <title>Genomic analysis of Bacteroides faecium CBA7301.</title>
        <authorList>
            <person name="Kim J."/>
            <person name="Roh S.W."/>
        </authorList>
    </citation>
    <scope>NUCLEOTIDE SEQUENCE [LARGE SCALE GENOMIC DNA]</scope>
    <source>
        <strain evidence="18 19">CBA7301</strain>
    </source>
</reference>
<dbReference type="Proteomes" id="UP000501780">
    <property type="component" value="Chromosome"/>
</dbReference>
<dbReference type="GO" id="GO:0005524">
    <property type="term" value="F:ATP binding"/>
    <property type="evidence" value="ECO:0007669"/>
    <property type="project" value="UniProtKB-KW"/>
</dbReference>
<dbReference type="SUPFAM" id="SSF55874">
    <property type="entry name" value="ATPase domain of HSP90 chaperone/DNA topoisomerase II/histidine kinase"/>
    <property type="match status" value="1"/>
</dbReference>
<feature type="domain" description="Histidine kinase" evidence="16">
    <location>
        <begin position="785"/>
        <end position="1002"/>
    </location>
</feature>
<dbReference type="PROSITE" id="PS50110">
    <property type="entry name" value="RESPONSE_REGULATORY"/>
    <property type="match status" value="1"/>
</dbReference>
<dbReference type="RefSeq" id="WP_167959438.1">
    <property type="nucleotide sequence ID" value="NZ_CP050831.1"/>
</dbReference>
<dbReference type="InterPro" id="IPR015943">
    <property type="entry name" value="WD40/YVTN_repeat-like_dom_sf"/>
</dbReference>
<feature type="region of interest" description="Disordered" evidence="13">
    <location>
        <begin position="1010"/>
        <end position="1035"/>
    </location>
</feature>
<dbReference type="InterPro" id="IPR011123">
    <property type="entry name" value="Y_Y_Y"/>
</dbReference>
<evidence type="ECO:0000256" key="10">
    <source>
        <dbReference type="ARBA" id="ARBA00023125"/>
    </source>
</evidence>
<dbReference type="SUPFAM" id="SSF63829">
    <property type="entry name" value="Calcium-dependent phosphotriesterase"/>
    <property type="match status" value="3"/>
</dbReference>
<keyword evidence="5" id="KW-0547">Nucleotide-binding</keyword>
<evidence type="ECO:0000256" key="1">
    <source>
        <dbReference type="ARBA" id="ARBA00000085"/>
    </source>
</evidence>
<evidence type="ECO:0000259" key="17">
    <source>
        <dbReference type="PROSITE" id="PS50110"/>
    </source>
</evidence>
<keyword evidence="4" id="KW-0808">Transferase</keyword>
<dbReference type="SUPFAM" id="SSF52172">
    <property type="entry name" value="CheY-like"/>
    <property type="match status" value="1"/>
</dbReference>
<dbReference type="EMBL" id="CP050831">
    <property type="protein sequence ID" value="QIU92679.1"/>
    <property type="molecule type" value="Genomic_DNA"/>
</dbReference>
<feature type="compositionally biased region" description="Polar residues" evidence="13">
    <location>
        <begin position="1013"/>
        <end position="1025"/>
    </location>
</feature>
<evidence type="ECO:0000313" key="19">
    <source>
        <dbReference type="Proteomes" id="UP000501780"/>
    </source>
</evidence>
<name>A0A6H0KHF3_9BACE</name>
<dbReference type="InterPro" id="IPR003661">
    <property type="entry name" value="HisK_dim/P_dom"/>
</dbReference>
<evidence type="ECO:0000256" key="6">
    <source>
        <dbReference type="ARBA" id="ARBA00022777"/>
    </source>
</evidence>
<dbReference type="Pfam" id="PF00512">
    <property type="entry name" value="HisKA"/>
    <property type="match status" value="1"/>
</dbReference>
<keyword evidence="14" id="KW-0812">Transmembrane</keyword>
<dbReference type="InterPro" id="IPR009057">
    <property type="entry name" value="Homeodomain-like_sf"/>
</dbReference>
<dbReference type="Pfam" id="PF00072">
    <property type="entry name" value="Response_reg"/>
    <property type="match status" value="1"/>
</dbReference>
<keyword evidence="19" id="KW-1185">Reference proteome</keyword>
<dbReference type="Pfam" id="PF07494">
    <property type="entry name" value="Reg_prop"/>
    <property type="match status" value="1"/>
</dbReference>
<keyword evidence="14" id="KW-1133">Transmembrane helix</keyword>
<dbReference type="InterPro" id="IPR036097">
    <property type="entry name" value="HisK_dim/P_sf"/>
</dbReference>
<keyword evidence="14" id="KW-0472">Membrane</keyword>
<dbReference type="GO" id="GO:0000155">
    <property type="term" value="F:phosphorelay sensor kinase activity"/>
    <property type="evidence" value="ECO:0007669"/>
    <property type="project" value="InterPro"/>
</dbReference>
<dbReference type="InterPro" id="IPR011110">
    <property type="entry name" value="Reg_prop"/>
</dbReference>
<dbReference type="SUPFAM" id="SSF46689">
    <property type="entry name" value="Homeodomain-like"/>
    <property type="match status" value="1"/>
</dbReference>
<keyword evidence="11" id="KW-0804">Transcription</keyword>
<keyword evidence="8" id="KW-0902">Two-component regulatory system</keyword>
<dbReference type="InterPro" id="IPR011006">
    <property type="entry name" value="CheY-like_superfamily"/>
</dbReference>
<dbReference type="InterPro" id="IPR001789">
    <property type="entry name" value="Sig_transdc_resp-reg_receiver"/>
</dbReference>
<dbReference type="InterPro" id="IPR004358">
    <property type="entry name" value="Sig_transdc_His_kin-like_C"/>
</dbReference>
<evidence type="ECO:0000256" key="4">
    <source>
        <dbReference type="ARBA" id="ARBA00022679"/>
    </source>
</evidence>
<evidence type="ECO:0000256" key="12">
    <source>
        <dbReference type="PROSITE-ProRule" id="PRU00169"/>
    </source>
</evidence>
<dbReference type="Gene3D" id="1.10.287.130">
    <property type="match status" value="1"/>
</dbReference>
<evidence type="ECO:0000256" key="13">
    <source>
        <dbReference type="SAM" id="MobiDB-lite"/>
    </source>
</evidence>
<dbReference type="FunFam" id="2.60.40.10:FF:000791">
    <property type="entry name" value="Two-component system sensor histidine kinase/response regulator"/>
    <property type="match status" value="1"/>
</dbReference>
<evidence type="ECO:0000259" key="16">
    <source>
        <dbReference type="PROSITE" id="PS50109"/>
    </source>
</evidence>
<keyword evidence="6" id="KW-0418">Kinase</keyword>
<sequence length="1297" mass="148187">MAETITAFSFHHITVEMGLSNSTTFSVIKDEKGLMWFSTKEGIDRYDGTQFKNYVLYKPTEITKYGLRRNKFYNDDNMNIWVYNFYEVFIYNRQKDKFDKKYSVDNNNTIRDLFVDNKQGIVFLATDKGLICYDYNKNISYTYPDLSFPIITFTKYSEDLLISVHNNAISFLNIKTKQIEKEILSTELINQISKLRDISGACIDKNKNIYLASLGQVSLFKPHDTQLRTNPLLNKEIDKTVITKIVADKNGAIFLGTPGKGLLQIDSLLNLQISYYTKIENTNTNEVSDIFIEENNRLWISGYGISYLNSKELNFQYYKNNVHATNCLYHNEVRSFIEDKNNNLWIGTNSGISILSNDRKTWSNLSLHDINNKLSSNKITALTMDDSGNIIAGTSQGEIIEIDSHHSVTLIGTNGYGVYKTGINDLLIDDDELWYGGAGSYLGCKNLKSGIVQTFPVTNVLCIIKSKNGRIITGGHNGIHLISHKNDIKNYDASKYNIGSIFCIVEDNEHNLWLASEGQGLIKFNLANESFKKYTSADGLLSDLVYGILPDTYGNLWLSTTKGISCFNIQQEIFRNYTPDDGLPIKEFTYGSYGQAENGEILFGSNNGFLIFNPKELLDFDLKTNLIFTDFKIFNKKVPIGAEGSPLSKSIDETKSIKLAYNQSSITFEFSSVNLVNKANYYRWKLEGLEHEWSPITKENYANYTNLKPGKYTFIVQSINTNIQSEIIKNTRQIDIEIAPPFWKTIYAYLIYFILIAGAFYIAIKFYLTKLSENQAKDRIKFFVNIVHDIRTPLSLIKAPLKIAIKKKDFSDETLEVLKKANNNVIQLTKLVDQLLDFDSKDLKKSKLKLSYVNIEQTLNRICENFIPLMEQRGIILTQNHQQTETILPVDIDKLDKILFNLLSNAVKYTKEKGHIHLETSIVHKKFLISIADDGIGIPQKEQKYIFKRYFRVKNATNSNNTGFGIGLMIAKELIELHGGEIWFESTVNKGTTFYLTFPINVIPATDKEVHVQTESPDNAPTSELTNEEELPNNRRPKIIIAEDNDELRNLMVSQMKDEFKIIAVKNGAEGLKVVNKTSVDAIVSDIMMPIMEGTEFCFEVKNDIKTSHIPFILLTALSSNEHKTEGYKIGADVYMDKPVDIDLLINCIKNLLINREKIKEKFIKNEAIATDSLNDTDRKFVDQVMKMTERNISNPNYSTEDLEREIGISHAGLYRKFKKIFNTTPLEFVQHYRLKKSVELLQSENYNVSDVAYMVGFSDPKYFSIVFKKYYGKNASDFLKEKRLPLNKEESAGSES</sequence>
<dbReference type="PROSITE" id="PS00041">
    <property type="entry name" value="HTH_ARAC_FAMILY_1"/>
    <property type="match status" value="1"/>
</dbReference>
<dbReference type="InterPro" id="IPR005467">
    <property type="entry name" value="His_kinase_dom"/>
</dbReference>
<keyword evidence="3 12" id="KW-0597">Phosphoprotein</keyword>
<dbReference type="SMART" id="SM00448">
    <property type="entry name" value="REC"/>
    <property type="match status" value="1"/>
</dbReference>
<dbReference type="GO" id="GO:0043565">
    <property type="term" value="F:sequence-specific DNA binding"/>
    <property type="evidence" value="ECO:0007669"/>
    <property type="project" value="InterPro"/>
</dbReference>
<accession>A0A6H0KHF3</accession>
<dbReference type="InterPro" id="IPR018060">
    <property type="entry name" value="HTH_AraC"/>
</dbReference>
<evidence type="ECO:0000256" key="3">
    <source>
        <dbReference type="ARBA" id="ARBA00022553"/>
    </source>
</evidence>
<dbReference type="Pfam" id="PF12833">
    <property type="entry name" value="HTH_18"/>
    <property type="match status" value="1"/>
</dbReference>
<dbReference type="SMART" id="SM00388">
    <property type="entry name" value="HisKA"/>
    <property type="match status" value="1"/>
</dbReference>
<dbReference type="PANTHER" id="PTHR43547:SF2">
    <property type="entry name" value="HYBRID SIGNAL TRANSDUCTION HISTIDINE KINASE C"/>
    <property type="match status" value="1"/>
</dbReference>
<feature type="domain" description="HTH araC/xylS-type" evidence="15">
    <location>
        <begin position="1183"/>
        <end position="1282"/>
    </location>
</feature>
<evidence type="ECO:0000313" key="18">
    <source>
        <dbReference type="EMBL" id="QIU92679.1"/>
    </source>
</evidence>
<dbReference type="Pfam" id="PF02518">
    <property type="entry name" value="HATPase_c"/>
    <property type="match status" value="1"/>
</dbReference>
<comment type="catalytic activity">
    <reaction evidence="1">
        <text>ATP + protein L-histidine = ADP + protein N-phospho-L-histidine.</text>
        <dbReference type="EC" id="2.7.13.3"/>
    </reaction>
</comment>
<evidence type="ECO:0000256" key="14">
    <source>
        <dbReference type="SAM" id="Phobius"/>
    </source>
</evidence>
<evidence type="ECO:0000259" key="15">
    <source>
        <dbReference type="PROSITE" id="PS01124"/>
    </source>
</evidence>